<sequence length="50" mass="5451">MFTLFMERCVNQRMPPAMKSSNESSVDAAIAMDPVLIVAYTLKASSTILA</sequence>
<reference evidence="1" key="2">
    <citation type="journal article" date="2015" name="Data Brief">
        <title>Shoot transcriptome of the giant reed, Arundo donax.</title>
        <authorList>
            <person name="Barrero R.A."/>
            <person name="Guerrero F.D."/>
            <person name="Moolhuijzen P."/>
            <person name="Goolsby J.A."/>
            <person name="Tidwell J."/>
            <person name="Bellgard S.E."/>
            <person name="Bellgard M.I."/>
        </authorList>
    </citation>
    <scope>NUCLEOTIDE SEQUENCE</scope>
    <source>
        <tissue evidence="1">Shoot tissue taken approximately 20 cm above the soil surface</tissue>
    </source>
</reference>
<name>A0A0A9CXD0_ARUDO</name>
<reference evidence="1" key="1">
    <citation type="submission" date="2014-09" db="EMBL/GenBank/DDBJ databases">
        <authorList>
            <person name="Magalhaes I.L.F."/>
            <person name="Oliveira U."/>
            <person name="Santos F.R."/>
            <person name="Vidigal T.H.D.A."/>
            <person name="Brescovit A.D."/>
            <person name="Santos A.J."/>
        </authorList>
    </citation>
    <scope>NUCLEOTIDE SEQUENCE</scope>
    <source>
        <tissue evidence="1">Shoot tissue taken approximately 20 cm above the soil surface</tissue>
    </source>
</reference>
<accession>A0A0A9CXD0</accession>
<evidence type="ECO:0000313" key="1">
    <source>
        <dbReference type="EMBL" id="JAD79078.1"/>
    </source>
</evidence>
<protein>
    <submittedName>
        <fullName evidence="1">Uncharacterized protein</fullName>
    </submittedName>
</protein>
<dbReference type="AlphaFoldDB" id="A0A0A9CXD0"/>
<dbReference type="EMBL" id="GBRH01218817">
    <property type="protein sequence ID" value="JAD79078.1"/>
    <property type="molecule type" value="Transcribed_RNA"/>
</dbReference>
<proteinExistence type="predicted"/>
<organism evidence="1">
    <name type="scientific">Arundo donax</name>
    <name type="common">Giant reed</name>
    <name type="synonym">Donax arundinaceus</name>
    <dbReference type="NCBI Taxonomy" id="35708"/>
    <lineage>
        <taxon>Eukaryota</taxon>
        <taxon>Viridiplantae</taxon>
        <taxon>Streptophyta</taxon>
        <taxon>Embryophyta</taxon>
        <taxon>Tracheophyta</taxon>
        <taxon>Spermatophyta</taxon>
        <taxon>Magnoliopsida</taxon>
        <taxon>Liliopsida</taxon>
        <taxon>Poales</taxon>
        <taxon>Poaceae</taxon>
        <taxon>PACMAD clade</taxon>
        <taxon>Arundinoideae</taxon>
        <taxon>Arundineae</taxon>
        <taxon>Arundo</taxon>
    </lineage>
</organism>